<gene>
    <name evidence="1" type="ORF">BDK51DRAFT_40169</name>
</gene>
<sequence length="247" mass="27606">MLLTYVFHPRSLPPPLRGRSRGPMGGLITRNGLHGSSLIIVAALRQPQLAHIAYCHPHHIPPDHSIRRPENTRLAILAALAALASPCWPSLIICTRRASRLYCFLARLLRLGWIPTAAESDWLTPADKIERTVPIALGSCLAFWSLSIVHGKQRRSAKKGDQTEGREGKRFGQTVMGKLTVFVPPSATAEWGHRMRVLRPPRCRVGYGLMHRCPKLTECLMVQVVWGMVTFFNGRLVRGFQGKRDTA</sequence>
<evidence type="ECO:0000313" key="1">
    <source>
        <dbReference type="EMBL" id="RKO83547.1"/>
    </source>
</evidence>
<reference evidence="2" key="1">
    <citation type="journal article" date="2018" name="Nat. Microbiol.">
        <title>Leveraging single-cell genomics to expand the fungal tree of life.</title>
        <authorList>
            <person name="Ahrendt S.R."/>
            <person name="Quandt C.A."/>
            <person name="Ciobanu D."/>
            <person name="Clum A."/>
            <person name="Salamov A."/>
            <person name="Andreopoulos B."/>
            <person name="Cheng J.F."/>
            <person name="Woyke T."/>
            <person name="Pelin A."/>
            <person name="Henrissat B."/>
            <person name="Reynolds N.K."/>
            <person name="Benny G.L."/>
            <person name="Smith M.E."/>
            <person name="James T.Y."/>
            <person name="Grigoriev I.V."/>
        </authorList>
    </citation>
    <scope>NUCLEOTIDE SEQUENCE [LARGE SCALE GENOMIC DNA]</scope>
</reference>
<keyword evidence="2" id="KW-1185">Reference proteome</keyword>
<organism evidence="1 2">
    <name type="scientific">Blyttiomyces helicus</name>
    <dbReference type="NCBI Taxonomy" id="388810"/>
    <lineage>
        <taxon>Eukaryota</taxon>
        <taxon>Fungi</taxon>
        <taxon>Fungi incertae sedis</taxon>
        <taxon>Chytridiomycota</taxon>
        <taxon>Chytridiomycota incertae sedis</taxon>
        <taxon>Chytridiomycetes</taxon>
        <taxon>Chytridiomycetes incertae sedis</taxon>
        <taxon>Blyttiomyces</taxon>
    </lineage>
</organism>
<dbReference type="EMBL" id="ML001112">
    <property type="protein sequence ID" value="RKO83547.1"/>
    <property type="molecule type" value="Genomic_DNA"/>
</dbReference>
<evidence type="ECO:0000313" key="2">
    <source>
        <dbReference type="Proteomes" id="UP000269721"/>
    </source>
</evidence>
<accession>A0A4V1IPM2</accession>
<protein>
    <submittedName>
        <fullName evidence="1">Uncharacterized protein</fullName>
    </submittedName>
</protein>
<dbReference type="Proteomes" id="UP000269721">
    <property type="component" value="Unassembled WGS sequence"/>
</dbReference>
<name>A0A4V1IPM2_9FUNG</name>
<dbReference type="AlphaFoldDB" id="A0A4V1IPM2"/>
<proteinExistence type="predicted"/>